<dbReference type="STRING" id="1081102.A0A167T7U2"/>
<dbReference type="PANTHER" id="PTHR38795">
    <property type="entry name" value="DUF6604 DOMAIN-CONTAINING PROTEIN"/>
    <property type="match status" value="1"/>
</dbReference>
<dbReference type="Proteomes" id="UP000076874">
    <property type="component" value="Unassembled WGS sequence"/>
</dbReference>
<evidence type="ECO:0000313" key="1">
    <source>
        <dbReference type="EMBL" id="OAA60307.1"/>
    </source>
</evidence>
<proteinExistence type="predicted"/>
<keyword evidence="2" id="KW-1185">Reference proteome</keyword>
<gene>
    <name evidence="1" type="ORF">SPI_05431</name>
</gene>
<organism evidence="1 2">
    <name type="scientific">Niveomyces insectorum RCEF 264</name>
    <dbReference type="NCBI Taxonomy" id="1081102"/>
    <lineage>
        <taxon>Eukaryota</taxon>
        <taxon>Fungi</taxon>
        <taxon>Dikarya</taxon>
        <taxon>Ascomycota</taxon>
        <taxon>Pezizomycotina</taxon>
        <taxon>Sordariomycetes</taxon>
        <taxon>Hypocreomycetidae</taxon>
        <taxon>Hypocreales</taxon>
        <taxon>Cordycipitaceae</taxon>
        <taxon>Niveomyces</taxon>
    </lineage>
</organism>
<dbReference type="OrthoDB" id="5339038at2759"/>
<reference evidence="1 2" key="1">
    <citation type="journal article" date="2016" name="Genome Biol. Evol.">
        <title>Divergent and convergent evolution of fungal pathogenicity.</title>
        <authorList>
            <person name="Shang Y."/>
            <person name="Xiao G."/>
            <person name="Zheng P."/>
            <person name="Cen K."/>
            <person name="Zhan S."/>
            <person name="Wang C."/>
        </authorList>
    </citation>
    <scope>NUCLEOTIDE SEQUENCE [LARGE SCALE GENOMIC DNA]</scope>
    <source>
        <strain evidence="1 2">RCEF 264</strain>
    </source>
</reference>
<accession>A0A167T7U2</accession>
<evidence type="ECO:0000313" key="2">
    <source>
        <dbReference type="Proteomes" id="UP000076874"/>
    </source>
</evidence>
<dbReference type="AlphaFoldDB" id="A0A167T7U2"/>
<name>A0A167T7U2_9HYPO</name>
<comment type="caution">
    <text evidence="1">The sequence shown here is derived from an EMBL/GenBank/DDBJ whole genome shotgun (WGS) entry which is preliminary data.</text>
</comment>
<dbReference type="EMBL" id="AZHD01000009">
    <property type="protein sequence ID" value="OAA60307.1"/>
    <property type="molecule type" value="Genomic_DNA"/>
</dbReference>
<sequence>MHGLNGVPPSRFTNSNSNGLWEFSPFLCGVGLMEGLELAYRMCMMLWESLPEPVLLVHLHNMLVREGYLSEPIGFYQNLENMLAESFFTDGKAPESDFCTALGHRLMRMAPRSSSEQRNLLRGINMADIHSILDPAKNKGFCKKSNLLVYRDAGWDVSRIPAEDLHPQSAQGAVRIAQLKPIRDPVTGQERLPDTNLIRRLRALNPNVTDETILQGYTPFSDAAFKDKAAANRQKTRASRRVTMEDMLAFVKLDLTNDVCGMNEPLSSINYVWATILFLMHFIEIEDKLEKRHNETFMGLYESDRVPGRAKRVRLVSMAMAKEDDECLRVMAEVLRNSHAGLMNHVYWEELRPVYETKEAGEREQDVDPTDMACTVM</sequence>
<protein>
    <submittedName>
        <fullName evidence="1">Uncharacterized protein</fullName>
    </submittedName>
</protein>
<dbReference type="PANTHER" id="PTHR38795:SF1">
    <property type="entry name" value="DUF6604 DOMAIN-CONTAINING PROTEIN"/>
    <property type="match status" value="1"/>
</dbReference>